<dbReference type="PANTHER" id="PTHR34199">
    <property type="entry name" value="NUMOD3 MOTIF FAMILY PROTEIN, EXPRESSED"/>
    <property type="match status" value="1"/>
</dbReference>
<comment type="caution">
    <text evidence="2">The sequence shown here is derived from an EMBL/GenBank/DDBJ whole genome shotgun (WGS) entry which is preliminary data.</text>
</comment>
<dbReference type="EMBL" id="JBBPBM010000023">
    <property type="protein sequence ID" value="KAK8546016.1"/>
    <property type="molecule type" value="Genomic_DNA"/>
</dbReference>
<dbReference type="Pfam" id="PF16206">
    <property type="entry name" value="Mon2_C"/>
    <property type="match status" value="1"/>
</dbReference>
<gene>
    <name evidence="2" type="ORF">V6N12_026820</name>
</gene>
<sequence length="162" mass="18335">MSVANHNFCFYSNILIFCQHSSSFNDESETDNWSSTRSEVSKIAIMLLMTRCECILNRFLVDENDLGDRPLPTARLAEVSFVLHELAHLVIHADTASILPLRPHLKTGLAEGNARKRSHLLLLFPTLSELVVSREARVRESVQVLLKLIYKELTMEKVITGS</sequence>
<keyword evidence="3" id="KW-1185">Reference proteome</keyword>
<protein>
    <recommendedName>
        <fullName evidence="1">Mon2 C-terminal domain-containing protein</fullName>
    </recommendedName>
</protein>
<dbReference type="Proteomes" id="UP001472677">
    <property type="component" value="Unassembled WGS sequence"/>
</dbReference>
<dbReference type="InterPro" id="IPR032817">
    <property type="entry name" value="Mon2_C"/>
</dbReference>
<accession>A0ABR2DUE7</accession>
<evidence type="ECO:0000259" key="1">
    <source>
        <dbReference type="Pfam" id="PF16206"/>
    </source>
</evidence>
<evidence type="ECO:0000313" key="3">
    <source>
        <dbReference type="Proteomes" id="UP001472677"/>
    </source>
</evidence>
<dbReference type="PANTHER" id="PTHR34199:SF4">
    <property type="entry name" value="ARM REPEAT SUPERFAMILY PROTEIN"/>
    <property type="match status" value="1"/>
</dbReference>
<organism evidence="2 3">
    <name type="scientific">Hibiscus sabdariffa</name>
    <name type="common">roselle</name>
    <dbReference type="NCBI Taxonomy" id="183260"/>
    <lineage>
        <taxon>Eukaryota</taxon>
        <taxon>Viridiplantae</taxon>
        <taxon>Streptophyta</taxon>
        <taxon>Embryophyta</taxon>
        <taxon>Tracheophyta</taxon>
        <taxon>Spermatophyta</taxon>
        <taxon>Magnoliopsida</taxon>
        <taxon>eudicotyledons</taxon>
        <taxon>Gunneridae</taxon>
        <taxon>Pentapetalae</taxon>
        <taxon>rosids</taxon>
        <taxon>malvids</taxon>
        <taxon>Malvales</taxon>
        <taxon>Malvaceae</taxon>
        <taxon>Malvoideae</taxon>
        <taxon>Hibiscus</taxon>
    </lineage>
</organism>
<evidence type="ECO:0000313" key="2">
    <source>
        <dbReference type="EMBL" id="KAK8546016.1"/>
    </source>
</evidence>
<name>A0ABR2DUE7_9ROSI</name>
<proteinExistence type="predicted"/>
<reference evidence="2 3" key="1">
    <citation type="journal article" date="2024" name="G3 (Bethesda)">
        <title>Genome assembly of Hibiscus sabdariffa L. provides insights into metabolisms of medicinal natural products.</title>
        <authorList>
            <person name="Kim T."/>
        </authorList>
    </citation>
    <scope>NUCLEOTIDE SEQUENCE [LARGE SCALE GENOMIC DNA]</scope>
    <source>
        <strain evidence="2">TK-2024</strain>
        <tissue evidence="2">Old leaves</tissue>
    </source>
</reference>
<feature type="domain" description="Mon2 C-terminal" evidence="1">
    <location>
        <begin position="37"/>
        <end position="142"/>
    </location>
</feature>